<evidence type="ECO:0000313" key="3">
    <source>
        <dbReference type="Proteomes" id="UP001165065"/>
    </source>
</evidence>
<evidence type="ECO:0000313" key="2">
    <source>
        <dbReference type="EMBL" id="GMI40886.1"/>
    </source>
</evidence>
<dbReference type="InterPro" id="IPR008775">
    <property type="entry name" value="Phytyl_CoA_dOase-like"/>
</dbReference>
<dbReference type="Pfam" id="PF05721">
    <property type="entry name" value="PhyH"/>
    <property type="match status" value="1"/>
</dbReference>
<dbReference type="OrthoDB" id="204388at2759"/>
<organism evidence="2 3">
    <name type="scientific">Triparma columacea</name>
    <dbReference type="NCBI Taxonomy" id="722753"/>
    <lineage>
        <taxon>Eukaryota</taxon>
        <taxon>Sar</taxon>
        <taxon>Stramenopiles</taxon>
        <taxon>Ochrophyta</taxon>
        <taxon>Bolidophyceae</taxon>
        <taxon>Parmales</taxon>
        <taxon>Triparmaceae</taxon>
        <taxon>Triparma</taxon>
    </lineage>
</organism>
<gene>
    <name evidence="2" type="ORF">TrCOL_g4345</name>
</gene>
<dbReference type="SUPFAM" id="SSF51197">
    <property type="entry name" value="Clavaminate synthase-like"/>
    <property type="match status" value="1"/>
</dbReference>
<dbReference type="Proteomes" id="UP001165065">
    <property type="component" value="Unassembled WGS sequence"/>
</dbReference>
<reference evidence="3" key="1">
    <citation type="journal article" date="2023" name="Commun. Biol.">
        <title>Genome analysis of Parmales, the sister group of diatoms, reveals the evolutionary specialization of diatoms from phago-mixotrophs to photoautotrophs.</title>
        <authorList>
            <person name="Ban H."/>
            <person name="Sato S."/>
            <person name="Yoshikawa S."/>
            <person name="Yamada K."/>
            <person name="Nakamura Y."/>
            <person name="Ichinomiya M."/>
            <person name="Sato N."/>
            <person name="Blanc-Mathieu R."/>
            <person name="Endo H."/>
            <person name="Kuwata A."/>
            <person name="Ogata H."/>
        </authorList>
    </citation>
    <scope>NUCLEOTIDE SEQUENCE [LARGE SCALE GENOMIC DNA]</scope>
</reference>
<evidence type="ECO:0000256" key="1">
    <source>
        <dbReference type="SAM" id="MobiDB-lite"/>
    </source>
</evidence>
<dbReference type="InterPro" id="IPR023139">
    <property type="entry name" value="PBDC1-like_dom_sf"/>
</dbReference>
<dbReference type="PANTHER" id="PTHR37563:SF2">
    <property type="entry name" value="PHYTANOYL-COA DIOXYGENASE FAMILY PROTEIN (AFU_ORTHOLOGUE AFUA_2G03330)"/>
    <property type="match status" value="1"/>
</dbReference>
<accession>A0A9W7L8R3</accession>
<dbReference type="Gene3D" id="1.10.3560.10">
    <property type="entry name" value="yst0336 like domain"/>
    <property type="match status" value="1"/>
</dbReference>
<dbReference type="EMBL" id="BRYA01000138">
    <property type="protein sequence ID" value="GMI40886.1"/>
    <property type="molecule type" value="Genomic_DNA"/>
</dbReference>
<comment type="caution">
    <text evidence="2">The sequence shown here is derived from an EMBL/GenBank/DDBJ whole genome shotgun (WGS) entry which is preliminary data.</text>
</comment>
<dbReference type="InterPro" id="IPR051961">
    <property type="entry name" value="Fungal_Metabolite_Diox"/>
</dbReference>
<name>A0A9W7L8R3_9STRA</name>
<sequence length="1110" mass="123094">MSSEHGITNDPEMEKLGANEAATHASSWWSKISKAAKSDGRCLDCTWDDRDDLDLLPDEMEVKPEPDTCRDTLKITVTHSSKSDRQMYGRFRSNFSVDSVAVVGGIIPGAFQLNSPKWRSILVACEGLIKDHSRMTLLRTSAWGEFWMTVAAACDGLVIVPRAQWQFVEIARVKEGYYGRGFRRMLEVFELGVYRERIDKCSDAMSAGGKEVWLEGCAIVAEMGREYPLPYARVLKSTGVGKALRKFLKVGAAKFGPDSQVTSVLERWRHGVELGRIARGVGPGSEAARYAWSTVKAASSAGSGVNGRPSEGLGGGDADAATCDISGASPEDAAGTFHEQGVVYHPDPVLTVGEVEGLRKMASKAFDDLMSEQLTPRGLTLEDEFDFNEVRHRPGNRLDNRYKVDVGVVTGNAKIMDYVKRVFGASDAGTVEVLYAGVVHAWGREEGKEPDVQVWHRDGPTLLGGGEKGRGHITHCLNLFIPLVDVGKENGATEFVPTTHNDPSFHSLTPSVIKHAEVDQLSLPDLAIKPSLSAGGFLMFDIRTLHRGGANYTREGRDVVYVTFAWNWWRDIHMFDSRSLIESEGEGLWRDFVNQVGGGEGGVKTEFGEEVGHPHFTRKWRTMLVEGWREGGEGRRMARVNVEGCRNFLRMNTEQRGILAERVVGILSASKSHTLKSSRLHAARQVRSKGRARGVVTKKEEKDFTDLTEDYTDVRVLYGCLNDILKEVMMELGFEGDKIGVGVTTMIACIKGEGGDRGRGIEENFTNWYHGGMVGEGEEGGWGRRARLIKSVRQTNASVSDKTLLLVFSSLGSGLVRPEWGGTLGAVGAFEPESTFDVVHVMDPGYSWWNTGAGTGWDMGEWYEGEVREIIEGGGYGKVAMLGDSMGGAGALRFSGLADFTLAFTPQVDLRGYKAVKREDFGEERKVLFKEKLVAVVGGGEGDVEIHYGEDCVEDVRQIGCIEGEVKREGVRFVKHPYDGHELSIELRKRGELKDVVGRWIRKVQGIQSEEEILEEKMAKMPILEVGTKVGVYYDRYHIGEVVEVNRKDRKILVKYKEKGDEYWEDYPSKVEDDIRVIEEEDYWKVGFRLLKEVEGEVEVEVEGEDVVQS</sequence>
<dbReference type="Gene3D" id="2.60.120.620">
    <property type="entry name" value="q2cbj1_9rhob like domain"/>
    <property type="match status" value="1"/>
</dbReference>
<dbReference type="AlphaFoldDB" id="A0A9W7L8R3"/>
<feature type="region of interest" description="Disordered" evidence="1">
    <location>
        <begin position="300"/>
        <end position="331"/>
    </location>
</feature>
<keyword evidence="3" id="KW-1185">Reference proteome</keyword>
<dbReference type="SUPFAM" id="SSF53474">
    <property type="entry name" value="alpha/beta-Hydrolases"/>
    <property type="match status" value="1"/>
</dbReference>
<feature type="region of interest" description="Disordered" evidence="1">
    <location>
        <begin position="1"/>
        <end position="20"/>
    </location>
</feature>
<dbReference type="PANTHER" id="PTHR37563">
    <property type="entry name" value="PHYTANOYL-COA DIOXYGENASE FAMILY PROTEIN (AFU_ORTHOLOGUE AFUA_2G03330)"/>
    <property type="match status" value="1"/>
</dbReference>
<dbReference type="InterPro" id="IPR029058">
    <property type="entry name" value="AB_hydrolase_fold"/>
</dbReference>
<proteinExistence type="predicted"/>
<protein>
    <submittedName>
        <fullName evidence="2">Uncharacterized protein</fullName>
    </submittedName>
</protein>